<feature type="compositionally biased region" description="Basic and acidic residues" evidence="1">
    <location>
        <begin position="318"/>
        <end position="331"/>
    </location>
</feature>
<dbReference type="GO" id="GO:0034976">
    <property type="term" value="P:response to endoplasmic reticulum stress"/>
    <property type="evidence" value="ECO:0007669"/>
    <property type="project" value="TreeGrafter"/>
</dbReference>
<feature type="chain" id="PRO_5042075136" description="Thioredoxin domain-containing protein" evidence="2">
    <location>
        <begin position="18"/>
        <end position="380"/>
    </location>
</feature>
<dbReference type="PROSITE" id="PS51352">
    <property type="entry name" value="THIOREDOXIN_2"/>
    <property type="match status" value="1"/>
</dbReference>
<reference evidence="4" key="1">
    <citation type="submission" date="2023-03" db="EMBL/GenBank/DDBJ databases">
        <title>Massive genome expansion in bonnet fungi (Mycena s.s.) driven by repeated elements and novel gene families across ecological guilds.</title>
        <authorList>
            <consortium name="Lawrence Berkeley National Laboratory"/>
            <person name="Harder C.B."/>
            <person name="Miyauchi S."/>
            <person name="Viragh M."/>
            <person name="Kuo A."/>
            <person name="Thoen E."/>
            <person name="Andreopoulos B."/>
            <person name="Lu D."/>
            <person name="Skrede I."/>
            <person name="Drula E."/>
            <person name="Henrissat B."/>
            <person name="Morin E."/>
            <person name="Kohler A."/>
            <person name="Barry K."/>
            <person name="LaButti K."/>
            <person name="Morin E."/>
            <person name="Salamov A."/>
            <person name="Lipzen A."/>
            <person name="Mereny Z."/>
            <person name="Hegedus B."/>
            <person name="Baldrian P."/>
            <person name="Stursova M."/>
            <person name="Weitz H."/>
            <person name="Taylor A."/>
            <person name="Grigoriev I.V."/>
            <person name="Nagy L.G."/>
            <person name="Martin F."/>
            <person name="Kauserud H."/>
        </authorList>
    </citation>
    <scope>NUCLEOTIDE SEQUENCE</scope>
    <source>
        <strain evidence="4">9284</strain>
    </source>
</reference>
<dbReference type="InterPro" id="IPR013766">
    <property type="entry name" value="Thioredoxin_domain"/>
</dbReference>
<evidence type="ECO:0000256" key="1">
    <source>
        <dbReference type="SAM" id="MobiDB-lite"/>
    </source>
</evidence>
<dbReference type="PRINTS" id="PR00421">
    <property type="entry name" value="THIOREDOXIN"/>
</dbReference>
<dbReference type="GO" id="GO:0015035">
    <property type="term" value="F:protein-disulfide reductase activity"/>
    <property type="evidence" value="ECO:0007669"/>
    <property type="project" value="TreeGrafter"/>
</dbReference>
<dbReference type="EMBL" id="JARKIF010000014">
    <property type="protein sequence ID" value="KAJ7623544.1"/>
    <property type="molecule type" value="Genomic_DNA"/>
</dbReference>
<dbReference type="SUPFAM" id="SSF52833">
    <property type="entry name" value="Thioredoxin-like"/>
    <property type="match status" value="1"/>
</dbReference>
<dbReference type="Proteomes" id="UP001221142">
    <property type="component" value="Unassembled WGS sequence"/>
</dbReference>
<evidence type="ECO:0000256" key="2">
    <source>
        <dbReference type="SAM" id="SignalP"/>
    </source>
</evidence>
<feature type="signal peptide" evidence="2">
    <location>
        <begin position="1"/>
        <end position="17"/>
    </location>
</feature>
<name>A0AAD7BKH6_9AGAR</name>
<dbReference type="Pfam" id="PF00085">
    <property type="entry name" value="Thioredoxin"/>
    <property type="match status" value="1"/>
</dbReference>
<comment type="caution">
    <text evidence="4">The sequence shown here is derived from an EMBL/GenBank/DDBJ whole genome shotgun (WGS) entry which is preliminary data.</text>
</comment>
<keyword evidence="2" id="KW-0732">Signal</keyword>
<dbReference type="GO" id="GO:0005788">
    <property type="term" value="C:endoplasmic reticulum lumen"/>
    <property type="evidence" value="ECO:0007669"/>
    <property type="project" value="TreeGrafter"/>
</dbReference>
<feature type="domain" description="Thioredoxin" evidence="3">
    <location>
        <begin position="11"/>
        <end position="138"/>
    </location>
</feature>
<evidence type="ECO:0000259" key="3">
    <source>
        <dbReference type="PROSITE" id="PS51352"/>
    </source>
</evidence>
<dbReference type="AlphaFoldDB" id="A0AAD7BKH6"/>
<evidence type="ECO:0000313" key="4">
    <source>
        <dbReference type="EMBL" id="KAJ7623544.1"/>
    </source>
</evidence>
<sequence length="380" mass="41882">MRSALLSLALLPSLAYAGLFTADSMVKMLDAKSFKQAMKANQTSLVAFVAPWCGHCQRLVPEFSKAALGLHPLLPFYAVDCDDDKNKRLCADQGVKGFPTVKVFPRGNSLPPMTYEGAERSASAFYYYATRRIHKPKSFLKIYQPEDLVPWIEKRADAMRTLLMTNDKKTPLLWEVLANKYEGQLEFGIHRDRQGKGYTAIGMEPVGKKESKVLVYPPGSTTPFIYEGLNKFDSLSKFYDGILDGSVDITVINAEAKKEEYEPSEEELDIERKQEAQRMALLHGGYAEMIDFEAALKKGDAASFHDTHGFGSAPLKKKVNEEAPKAEESKAAEPAQESEPAKAAEAESATEAVSATEEATVEATETPAPEAHVGKDEAEL</sequence>
<evidence type="ECO:0000313" key="5">
    <source>
        <dbReference type="Proteomes" id="UP001221142"/>
    </source>
</evidence>
<dbReference type="InterPro" id="IPR036249">
    <property type="entry name" value="Thioredoxin-like_sf"/>
</dbReference>
<organism evidence="4 5">
    <name type="scientific">Roridomyces roridus</name>
    <dbReference type="NCBI Taxonomy" id="1738132"/>
    <lineage>
        <taxon>Eukaryota</taxon>
        <taxon>Fungi</taxon>
        <taxon>Dikarya</taxon>
        <taxon>Basidiomycota</taxon>
        <taxon>Agaricomycotina</taxon>
        <taxon>Agaricomycetes</taxon>
        <taxon>Agaricomycetidae</taxon>
        <taxon>Agaricales</taxon>
        <taxon>Marasmiineae</taxon>
        <taxon>Mycenaceae</taxon>
        <taxon>Roridomyces</taxon>
    </lineage>
</organism>
<dbReference type="PANTHER" id="PTHR45815:SF3">
    <property type="entry name" value="PROTEIN DISULFIDE-ISOMERASE A6"/>
    <property type="match status" value="1"/>
</dbReference>
<dbReference type="PANTHER" id="PTHR45815">
    <property type="entry name" value="PROTEIN DISULFIDE-ISOMERASE A6"/>
    <property type="match status" value="1"/>
</dbReference>
<proteinExistence type="predicted"/>
<protein>
    <recommendedName>
        <fullName evidence="3">Thioredoxin domain-containing protein</fullName>
    </recommendedName>
</protein>
<feature type="compositionally biased region" description="Low complexity" evidence="1">
    <location>
        <begin position="346"/>
        <end position="371"/>
    </location>
</feature>
<gene>
    <name evidence="4" type="ORF">FB45DRAFT_925954</name>
</gene>
<feature type="region of interest" description="Disordered" evidence="1">
    <location>
        <begin position="307"/>
        <end position="380"/>
    </location>
</feature>
<dbReference type="Gene3D" id="3.40.30.10">
    <property type="entry name" value="Glutaredoxin"/>
    <property type="match status" value="1"/>
</dbReference>
<accession>A0AAD7BKH6</accession>
<keyword evidence="5" id="KW-1185">Reference proteome</keyword>